<dbReference type="InterPro" id="IPR027843">
    <property type="entry name" value="DUF4440"/>
</dbReference>
<proteinExistence type="predicted"/>
<evidence type="ECO:0000313" key="2">
    <source>
        <dbReference type="EMBL" id="MDN7246844.1"/>
    </source>
</evidence>
<gene>
    <name evidence="2" type="ORF">QWY13_15240</name>
</gene>
<protein>
    <submittedName>
        <fullName evidence="2">DUF4440 domain-containing protein</fullName>
    </submittedName>
</protein>
<dbReference type="Proteomes" id="UP001172142">
    <property type="component" value="Unassembled WGS sequence"/>
</dbReference>
<keyword evidence="3" id="KW-1185">Reference proteome</keyword>
<name>A0ABT8NGI5_9BACL</name>
<reference evidence="2 3" key="1">
    <citation type="submission" date="2023-07" db="EMBL/GenBank/DDBJ databases">
        <title>Novel species in genus Planococcus.</title>
        <authorList>
            <person name="Ning S."/>
        </authorList>
    </citation>
    <scope>NUCLEOTIDE SEQUENCE [LARGE SCALE GENOMIC DNA]</scope>
    <source>
        <strain evidence="2 3">N017</strain>
    </source>
</reference>
<dbReference type="Pfam" id="PF14534">
    <property type="entry name" value="DUF4440"/>
    <property type="match status" value="1"/>
</dbReference>
<comment type="caution">
    <text evidence="2">The sequence shown here is derived from an EMBL/GenBank/DDBJ whole genome shotgun (WGS) entry which is preliminary data.</text>
</comment>
<organism evidence="2 3">
    <name type="scientific">Planococcus shenhongbingii</name>
    <dbReference type="NCBI Taxonomy" id="3058398"/>
    <lineage>
        <taxon>Bacteria</taxon>
        <taxon>Bacillati</taxon>
        <taxon>Bacillota</taxon>
        <taxon>Bacilli</taxon>
        <taxon>Bacillales</taxon>
        <taxon>Caryophanaceae</taxon>
        <taxon>Planococcus</taxon>
    </lineage>
</organism>
<evidence type="ECO:0000313" key="3">
    <source>
        <dbReference type="Proteomes" id="UP001172142"/>
    </source>
</evidence>
<dbReference type="RefSeq" id="WP_301857210.1">
    <property type="nucleotide sequence ID" value="NZ_JAUJWU010000004.1"/>
</dbReference>
<dbReference type="InterPro" id="IPR032710">
    <property type="entry name" value="NTF2-like_dom_sf"/>
</dbReference>
<evidence type="ECO:0000259" key="1">
    <source>
        <dbReference type="Pfam" id="PF14534"/>
    </source>
</evidence>
<dbReference type="EMBL" id="JAUJWU010000004">
    <property type="protein sequence ID" value="MDN7246844.1"/>
    <property type="molecule type" value="Genomic_DNA"/>
</dbReference>
<accession>A0ABT8NGI5</accession>
<sequence length="115" mass="13368">MEGLEKEIFKLECSHLQSDVRVSKQKLGEVLDEEFFEFGSSGKVWRRRDYDTNHPLIPDRMEISEFALHILGPEAVLTTYRIQNHTSGKVSIRSSIWKNRGSGWKLFFHQGTLSE</sequence>
<dbReference type="SUPFAM" id="SSF54427">
    <property type="entry name" value="NTF2-like"/>
    <property type="match status" value="1"/>
</dbReference>
<dbReference type="Gene3D" id="3.10.450.50">
    <property type="match status" value="1"/>
</dbReference>
<feature type="domain" description="DUF4440" evidence="1">
    <location>
        <begin position="18"/>
        <end position="106"/>
    </location>
</feature>